<accession>A0A365N555</accession>
<dbReference type="GO" id="GO:0044550">
    <property type="term" value="P:secondary metabolite biosynthetic process"/>
    <property type="evidence" value="ECO:0007669"/>
    <property type="project" value="TreeGrafter"/>
</dbReference>
<proteinExistence type="predicted"/>
<dbReference type="PANTHER" id="PTHR45527">
    <property type="entry name" value="NONRIBOSOMAL PEPTIDE SYNTHETASE"/>
    <property type="match status" value="1"/>
</dbReference>
<keyword evidence="1" id="KW-0436">Ligase</keyword>
<dbReference type="Gene3D" id="1.10.1200.10">
    <property type="entry name" value="ACP-like"/>
    <property type="match status" value="1"/>
</dbReference>
<reference evidence="4 5" key="1">
    <citation type="submission" date="2017-12" db="EMBL/GenBank/DDBJ databases">
        <title>Genome sequence of the mycotoxigenic crop pathogen Fusarium proliferatum, strain ITEM 2341 from Date Palm.</title>
        <authorList>
            <person name="Almiman B.F."/>
            <person name="Shittu T.A."/>
            <person name="Muthumeenakshi S."/>
            <person name="Baroncelli R."/>
            <person name="Sreenivasaprasada S."/>
        </authorList>
    </citation>
    <scope>NUCLEOTIDE SEQUENCE [LARGE SCALE GENOMIC DNA]</scope>
    <source>
        <strain evidence="4 5">ITEM 2341</strain>
    </source>
</reference>
<gene>
    <name evidence="4" type="ORF">FPRO05_12165</name>
</gene>
<dbReference type="PROSITE" id="PS50075">
    <property type="entry name" value="CARRIER"/>
    <property type="match status" value="1"/>
</dbReference>
<evidence type="ECO:0000313" key="4">
    <source>
        <dbReference type="EMBL" id="RBA15944.1"/>
    </source>
</evidence>
<dbReference type="AlphaFoldDB" id="A0A365N555"/>
<comment type="caution">
    <text evidence="4">The sequence shown here is derived from an EMBL/GenBank/DDBJ whole genome shotgun (WGS) entry which is preliminary data.</text>
</comment>
<evidence type="ECO:0000256" key="1">
    <source>
        <dbReference type="ARBA" id="ARBA00022598"/>
    </source>
</evidence>
<dbReference type="GO" id="GO:0031177">
    <property type="term" value="F:phosphopantetheine binding"/>
    <property type="evidence" value="ECO:0007669"/>
    <property type="project" value="TreeGrafter"/>
</dbReference>
<feature type="domain" description="Carrier" evidence="3">
    <location>
        <begin position="194"/>
        <end position="269"/>
    </location>
</feature>
<dbReference type="InterPro" id="IPR001242">
    <property type="entry name" value="Condensation_dom"/>
</dbReference>
<dbReference type="SUPFAM" id="SSF52777">
    <property type="entry name" value="CoA-dependent acyltransferases"/>
    <property type="match status" value="1"/>
</dbReference>
<dbReference type="Pfam" id="PF00550">
    <property type="entry name" value="PP-binding"/>
    <property type="match status" value="1"/>
</dbReference>
<dbReference type="GO" id="GO:0005737">
    <property type="term" value="C:cytoplasm"/>
    <property type="evidence" value="ECO:0007669"/>
    <property type="project" value="TreeGrafter"/>
</dbReference>
<dbReference type="Gene3D" id="3.30.559.30">
    <property type="entry name" value="Nonribosomal peptide synthetase, condensation domain"/>
    <property type="match status" value="1"/>
</dbReference>
<name>A0A365N555_GIBIN</name>
<dbReference type="Pfam" id="PF00668">
    <property type="entry name" value="Condensation"/>
    <property type="match status" value="1"/>
</dbReference>
<dbReference type="InterPro" id="IPR009081">
    <property type="entry name" value="PP-bd_ACP"/>
</dbReference>
<dbReference type="EMBL" id="PKMI01000020">
    <property type="protein sequence ID" value="RBA15944.1"/>
    <property type="molecule type" value="Genomic_DNA"/>
</dbReference>
<dbReference type="PANTHER" id="PTHR45527:SF16">
    <property type="entry name" value="NONRIBOSOMAL PEPTIDE SYNTHASE ATNA-RELATED"/>
    <property type="match status" value="1"/>
</dbReference>
<evidence type="ECO:0000259" key="3">
    <source>
        <dbReference type="PROSITE" id="PS50075"/>
    </source>
</evidence>
<protein>
    <recommendedName>
        <fullName evidence="3">Carrier domain-containing protein</fullName>
    </recommendedName>
</protein>
<organism evidence="4 5">
    <name type="scientific">Gibberella intermedia</name>
    <name type="common">Bulb rot disease fungus</name>
    <name type="synonym">Fusarium proliferatum</name>
    <dbReference type="NCBI Taxonomy" id="948311"/>
    <lineage>
        <taxon>Eukaryota</taxon>
        <taxon>Fungi</taxon>
        <taxon>Dikarya</taxon>
        <taxon>Ascomycota</taxon>
        <taxon>Pezizomycotina</taxon>
        <taxon>Sordariomycetes</taxon>
        <taxon>Hypocreomycetidae</taxon>
        <taxon>Hypocreales</taxon>
        <taxon>Nectriaceae</taxon>
        <taxon>Fusarium</taxon>
        <taxon>Fusarium fujikuroi species complex</taxon>
    </lineage>
</organism>
<dbReference type="SUPFAM" id="SSF56801">
    <property type="entry name" value="Acetyl-CoA synthetase-like"/>
    <property type="match status" value="1"/>
</dbReference>
<dbReference type="GO" id="GO:0043041">
    <property type="term" value="P:amino acid activation for nonribosomal peptide biosynthetic process"/>
    <property type="evidence" value="ECO:0007669"/>
    <property type="project" value="TreeGrafter"/>
</dbReference>
<dbReference type="Proteomes" id="UP000251714">
    <property type="component" value="Unassembled WGS sequence"/>
</dbReference>
<keyword evidence="2" id="KW-0677">Repeat</keyword>
<evidence type="ECO:0000256" key="2">
    <source>
        <dbReference type="ARBA" id="ARBA00022737"/>
    </source>
</evidence>
<dbReference type="SUPFAM" id="SSF47336">
    <property type="entry name" value="ACP-like"/>
    <property type="match status" value="1"/>
</dbReference>
<evidence type="ECO:0000313" key="5">
    <source>
        <dbReference type="Proteomes" id="UP000251714"/>
    </source>
</evidence>
<sequence>MEGRRYDGPDALEFLHSSFLWTRGRENLVVAGADDRVRSLNKIARLVPGVEAMRQLGGTHDVSISNFFQGAWAFVLRAFTGSEDVCFGYLTSGRNFPVDRIVEIVGPLISMLVSSTDSSMGNGAASALELLQAMNHRTGDLISYCSEGKSKRFTFVRRKDTQVKARGQRIELGEMYQRITRNLTDNDPEAGPESAHSPVEQIISEAVAWVINLPGQFSMRHSFIGMGGDSITAMQAMALCRRRGVSLPVQDIFKSANITVMAAKAQHLSSCDDSANDEDELAPFLLSPIQKLHLQQFPHGENHYNHID</sequence>
<dbReference type="GO" id="GO:0016874">
    <property type="term" value="F:ligase activity"/>
    <property type="evidence" value="ECO:0007669"/>
    <property type="project" value="UniProtKB-KW"/>
</dbReference>
<dbReference type="InterPro" id="IPR036736">
    <property type="entry name" value="ACP-like_sf"/>
</dbReference>